<evidence type="ECO:0000256" key="8">
    <source>
        <dbReference type="RuleBase" id="RU003664"/>
    </source>
</evidence>
<dbReference type="KEGG" id="cber:B5D82_00385"/>
<comment type="subcellular location">
    <subcellularLocation>
        <location evidence="1 7 8">Cytoplasm</location>
    </subcellularLocation>
</comment>
<name>A0A222GEM0_9GAMM</name>
<keyword evidence="7 8" id="KW-0131">Cell cycle</keyword>
<keyword evidence="12" id="KW-1185">Reference proteome</keyword>
<gene>
    <name evidence="7 11" type="primary">murD</name>
    <name evidence="11" type="ORF">B5D82_00385</name>
</gene>
<dbReference type="Proteomes" id="UP000202259">
    <property type="component" value="Chromosome"/>
</dbReference>
<dbReference type="InterPro" id="IPR004101">
    <property type="entry name" value="Mur_ligase_C"/>
</dbReference>
<dbReference type="PANTHER" id="PTHR43692:SF1">
    <property type="entry name" value="UDP-N-ACETYLMURAMOYLALANINE--D-GLUTAMATE LIGASE"/>
    <property type="match status" value="1"/>
</dbReference>
<dbReference type="GO" id="GO:0005524">
    <property type="term" value="F:ATP binding"/>
    <property type="evidence" value="ECO:0007669"/>
    <property type="project" value="UniProtKB-UniRule"/>
</dbReference>
<organism evidence="11 12">
    <name type="scientific">Cognaticolwellia beringensis</name>
    <dbReference type="NCBI Taxonomy" id="1967665"/>
    <lineage>
        <taxon>Bacteria</taxon>
        <taxon>Pseudomonadati</taxon>
        <taxon>Pseudomonadota</taxon>
        <taxon>Gammaproteobacteria</taxon>
        <taxon>Alteromonadales</taxon>
        <taxon>Colwelliaceae</taxon>
        <taxon>Cognaticolwellia</taxon>
    </lineage>
</organism>
<dbReference type="GO" id="GO:0051301">
    <property type="term" value="P:cell division"/>
    <property type="evidence" value="ECO:0007669"/>
    <property type="project" value="UniProtKB-KW"/>
</dbReference>
<dbReference type="NCBIfam" id="TIGR01087">
    <property type="entry name" value="murD"/>
    <property type="match status" value="1"/>
</dbReference>
<feature type="binding site" evidence="7">
    <location>
        <begin position="120"/>
        <end position="126"/>
    </location>
    <ligand>
        <name>ATP</name>
        <dbReference type="ChEBI" id="CHEBI:30616"/>
    </ligand>
</feature>
<evidence type="ECO:0000256" key="3">
    <source>
        <dbReference type="ARBA" id="ARBA00022490"/>
    </source>
</evidence>
<protein>
    <recommendedName>
        <fullName evidence="7 8">UDP-N-acetylmuramoylalanine--D-glutamate ligase</fullName>
        <ecNumber evidence="7 8">6.3.2.9</ecNumber>
    </recommendedName>
    <alternativeName>
        <fullName evidence="7">D-glutamic acid-adding enzyme</fullName>
    </alternativeName>
    <alternativeName>
        <fullName evidence="7">UDP-N-acetylmuramoyl-L-alanyl-D-glutamate synthetase</fullName>
    </alternativeName>
</protein>
<dbReference type="GO" id="GO:0071555">
    <property type="term" value="P:cell wall organization"/>
    <property type="evidence" value="ECO:0007669"/>
    <property type="project" value="UniProtKB-KW"/>
</dbReference>
<dbReference type="HAMAP" id="MF_00639">
    <property type="entry name" value="MurD"/>
    <property type="match status" value="1"/>
</dbReference>
<dbReference type="Gene3D" id="3.40.1190.10">
    <property type="entry name" value="Mur-like, catalytic domain"/>
    <property type="match status" value="1"/>
</dbReference>
<dbReference type="PANTHER" id="PTHR43692">
    <property type="entry name" value="UDP-N-ACETYLMURAMOYLALANINE--D-GLUTAMATE LIGASE"/>
    <property type="match status" value="1"/>
</dbReference>
<dbReference type="Pfam" id="PF21799">
    <property type="entry name" value="MurD-like_N"/>
    <property type="match status" value="1"/>
</dbReference>
<comment type="similarity">
    <text evidence="7">Belongs to the MurCDEF family.</text>
</comment>
<accession>A0A222GEM0</accession>
<dbReference type="GO" id="GO:0008764">
    <property type="term" value="F:UDP-N-acetylmuramoylalanine-D-glutamate ligase activity"/>
    <property type="evidence" value="ECO:0007669"/>
    <property type="project" value="UniProtKB-UniRule"/>
</dbReference>
<dbReference type="GO" id="GO:0008360">
    <property type="term" value="P:regulation of cell shape"/>
    <property type="evidence" value="ECO:0007669"/>
    <property type="project" value="UniProtKB-KW"/>
</dbReference>
<comment type="pathway">
    <text evidence="2 7 8">Cell wall biogenesis; peptidoglycan biosynthesis.</text>
</comment>
<dbReference type="GO" id="GO:0009252">
    <property type="term" value="P:peptidoglycan biosynthetic process"/>
    <property type="evidence" value="ECO:0007669"/>
    <property type="project" value="UniProtKB-UniRule"/>
</dbReference>
<evidence type="ECO:0000256" key="7">
    <source>
        <dbReference type="HAMAP-Rule" id="MF_00639"/>
    </source>
</evidence>
<evidence type="ECO:0000313" key="11">
    <source>
        <dbReference type="EMBL" id="ASP49814.1"/>
    </source>
</evidence>
<dbReference type="SUPFAM" id="SSF53623">
    <property type="entry name" value="MurD-like peptide ligases, catalytic domain"/>
    <property type="match status" value="1"/>
</dbReference>
<comment type="catalytic activity">
    <reaction evidence="7 8">
        <text>UDP-N-acetyl-alpha-D-muramoyl-L-alanine + D-glutamate + ATP = UDP-N-acetyl-alpha-D-muramoyl-L-alanyl-D-glutamate + ADP + phosphate + H(+)</text>
        <dbReference type="Rhea" id="RHEA:16429"/>
        <dbReference type="ChEBI" id="CHEBI:15378"/>
        <dbReference type="ChEBI" id="CHEBI:29986"/>
        <dbReference type="ChEBI" id="CHEBI:30616"/>
        <dbReference type="ChEBI" id="CHEBI:43474"/>
        <dbReference type="ChEBI" id="CHEBI:83898"/>
        <dbReference type="ChEBI" id="CHEBI:83900"/>
        <dbReference type="ChEBI" id="CHEBI:456216"/>
        <dbReference type="EC" id="6.3.2.9"/>
    </reaction>
</comment>
<dbReference type="Pfam" id="PF08245">
    <property type="entry name" value="Mur_ligase_M"/>
    <property type="match status" value="1"/>
</dbReference>
<evidence type="ECO:0000256" key="2">
    <source>
        <dbReference type="ARBA" id="ARBA00004752"/>
    </source>
</evidence>
<evidence type="ECO:0000256" key="6">
    <source>
        <dbReference type="ARBA" id="ARBA00022840"/>
    </source>
</evidence>
<keyword evidence="4 7" id="KW-0436">Ligase</keyword>
<keyword evidence="6 7" id="KW-0067">ATP-binding</keyword>
<keyword evidence="7 8" id="KW-0961">Cell wall biogenesis/degradation</keyword>
<feature type="domain" description="Mur ligase C-terminal" evidence="9">
    <location>
        <begin position="314"/>
        <end position="433"/>
    </location>
</feature>
<keyword evidence="7 8" id="KW-0133">Cell shape</keyword>
<dbReference type="InterPro" id="IPR005762">
    <property type="entry name" value="MurD"/>
</dbReference>
<dbReference type="EMBL" id="CP020465">
    <property type="protein sequence ID" value="ASP49814.1"/>
    <property type="molecule type" value="Genomic_DNA"/>
</dbReference>
<evidence type="ECO:0000259" key="9">
    <source>
        <dbReference type="Pfam" id="PF02875"/>
    </source>
</evidence>
<evidence type="ECO:0000313" key="12">
    <source>
        <dbReference type="Proteomes" id="UP000202259"/>
    </source>
</evidence>
<keyword evidence="5 7" id="KW-0547">Nucleotide-binding</keyword>
<dbReference type="UniPathway" id="UPA00219"/>
<keyword evidence="7 8" id="KW-0132">Cell division</keyword>
<dbReference type="InterPro" id="IPR036565">
    <property type="entry name" value="Mur-like_cat_sf"/>
</dbReference>
<evidence type="ECO:0000256" key="1">
    <source>
        <dbReference type="ARBA" id="ARBA00004496"/>
    </source>
</evidence>
<dbReference type="Pfam" id="PF02875">
    <property type="entry name" value="Mur_ligase_C"/>
    <property type="match status" value="1"/>
</dbReference>
<dbReference type="Gene3D" id="3.40.50.720">
    <property type="entry name" value="NAD(P)-binding Rossmann-like Domain"/>
    <property type="match status" value="1"/>
</dbReference>
<keyword evidence="7 8" id="KW-0573">Peptidoglycan synthesis</keyword>
<dbReference type="GO" id="GO:0005737">
    <property type="term" value="C:cytoplasm"/>
    <property type="evidence" value="ECO:0007669"/>
    <property type="project" value="UniProtKB-SubCell"/>
</dbReference>
<sequence length="460" mass="49362">MQQSVTTQLANKRIVILGIGITGLSCARFLHRHHIAFAVNDSRAMPISPGDFKHQFADNTLVLGQWDQALIAQADVLIVSPGIDITTPAISHAIAKNCDVIGDIELFCRLSTTPIIAVTGSNGKSTVVSMLNYVGNGLGYHVQLGGNIGLPVLDQIDQEQADFIVLELSSFQLETVKSMKPLAATVLNLSDDHLDRHKTIENYGAIKQSIYQNSKYVLYNRNDNATKPSSCYASSQQLSFGSEPAQTGDFGIAELDGVSHLMLGDKPLCTLAELPLQGVHNALNYLAVLALGKCAGWDLTSMLASLMTFRGLAHRCEVIETNDGIRWINDSKATNVGATLAAIEGLSPTLQGNKLILIAGGDGKGADFSPLTQALTQHVDYLITIGKDGRNIASLRSPEQAEKTSHLDSLSAAVKLARTQANAGDMVLLSPACASLDMFANYVERGVVFIKSVLTHKERI</sequence>
<dbReference type="SUPFAM" id="SSF51984">
    <property type="entry name" value="MurCD N-terminal domain"/>
    <property type="match status" value="1"/>
</dbReference>
<reference evidence="11 12" key="1">
    <citation type="submission" date="2017-08" db="EMBL/GenBank/DDBJ databases">
        <title>Complete genome of Colwellia sp. NB097-1, a psychrophile bacterium ioslated from Bering Sea.</title>
        <authorList>
            <person name="Chen X."/>
        </authorList>
    </citation>
    <scope>NUCLEOTIDE SEQUENCE [LARGE SCALE GENOMIC DNA]</scope>
    <source>
        <strain evidence="11 12">NB097-1</strain>
    </source>
</reference>
<evidence type="ECO:0000256" key="5">
    <source>
        <dbReference type="ARBA" id="ARBA00022741"/>
    </source>
</evidence>
<dbReference type="EC" id="6.3.2.9" evidence="7 8"/>
<keyword evidence="3 7" id="KW-0963">Cytoplasm</keyword>
<proteinExistence type="inferred from homology"/>
<dbReference type="InterPro" id="IPR036615">
    <property type="entry name" value="Mur_ligase_C_dom_sf"/>
</dbReference>
<dbReference type="SUPFAM" id="SSF53244">
    <property type="entry name" value="MurD-like peptide ligases, peptide-binding domain"/>
    <property type="match status" value="1"/>
</dbReference>
<dbReference type="InterPro" id="IPR013221">
    <property type="entry name" value="Mur_ligase_cen"/>
</dbReference>
<evidence type="ECO:0000256" key="4">
    <source>
        <dbReference type="ARBA" id="ARBA00022598"/>
    </source>
</evidence>
<dbReference type="AlphaFoldDB" id="A0A222GEM0"/>
<feature type="domain" description="Mur ligase central" evidence="10">
    <location>
        <begin position="118"/>
        <end position="291"/>
    </location>
</feature>
<dbReference type="OrthoDB" id="9809796at2"/>
<comment type="function">
    <text evidence="7 8">Cell wall formation. Catalyzes the addition of glutamate to the nucleotide precursor UDP-N-acetylmuramoyl-L-alanine (UMA).</text>
</comment>
<evidence type="ECO:0000259" key="10">
    <source>
        <dbReference type="Pfam" id="PF08245"/>
    </source>
</evidence>
<dbReference type="Gene3D" id="3.90.190.20">
    <property type="entry name" value="Mur ligase, C-terminal domain"/>
    <property type="match status" value="1"/>
</dbReference>